<dbReference type="EMBL" id="AWXU01000068">
    <property type="protein sequence ID" value="KFN46797.1"/>
    <property type="molecule type" value="Genomic_DNA"/>
</dbReference>
<reference evidence="1 2" key="1">
    <citation type="submission" date="2013-09" db="EMBL/GenBank/DDBJ databases">
        <title>Genome sequencing of Arenimonas composti.</title>
        <authorList>
            <person name="Chen F."/>
            <person name="Wang G."/>
        </authorList>
    </citation>
    <scope>NUCLEOTIDE SEQUENCE [LARGE SCALE GENOMIC DNA]</scope>
    <source>
        <strain evidence="1 2">TR7-09</strain>
    </source>
</reference>
<name>A0A091B5K0_9GAMM</name>
<evidence type="ECO:0000313" key="2">
    <source>
        <dbReference type="Proteomes" id="UP000029391"/>
    </source>
</evidence>
<accession>A0A091B5K0</accession>
<dbReference type="Proteomes" id="UP000029391">
    <property type="component" value="Unassembled WGS sequence"/>
</dbReference>
<organism evidence="1 2">
    <name type="scientific">Arenimonas composti TR7-09 = DSM 18010</name>
    <dbReference type="NCBI Taxonomy" id="1121013"/>
    <lineage>
        <taxon>Bacteria</taxon>
        <taxon>Pseudomonadati</taxon>
        <taxon>Pseudomonadota</taxon>
        <taxon>Gammaproteobacteria</taxon>
        <taxon>Lysobacterales</taxon>
        <taxon>Lysobacteraceae</taxon>
        <taxon>Arenimonas</taxon>
    </lineage>
</organism>
<sequence length="73" mass="8629">MQALDELRDEFTHFNHKTWSIERIILVECPLDCCEVLRHLLECGAIRWYRTSSQKKALSSLTKIERLLQARAN</sequence>
<gene>
    <name evidence="1" type="ORF">P873_14585</name>
</gene>
<evidence type="ECO:0000313" key="1">
    <source>
        <dbReference type="EMBL" id="KFN46797.1"/>
    </source>
</evidence>
<protein>
    <submittedName>
        <fullName evidence="1">Uncharacterized protein</fullName>
    </submittedName>
</protein>
<proteinExistence type="predicted"/>
<dbReference type="AlphaFoldDB" id="A0A091B5K0"/>
<comment type="caution">
    <text evidence="1">The sequence shown here is derived from an EMBL/GenBank/DDBJ whole genome shotgun (WGS) entry which is preliminary data.</text>
</comment>
<keyword evidence="2" id="KW-1185">Reference proteome</keyword>